<dbReference type="Proteomes" id="UP000041247">
    <property type="component" value="Unassembled WGS sequence"/>
</dbReference>
<feature type="transmembrane region" description="Helical" evidence="3">
    <location>
        <begin position="310"/>
        <end position="328"/>
    </location>
</feature>
<dbReference type="GO" id="GO:0005737">
    <property type="term" value="C:cytoplasm"/>
    <property type="evidence" value="ECO:0007669"/>
    <property type="project" value="TreeGrafter"/>
</dbReference>
<feature type="transmembrane region" description="Helical" evidence="3">
    <location>
        <begin position="281"/>
        <end position="298"/>
    </location>
</feature>
<keyword evidence="3" id="KW-0812">Transmembrane</keyword>
<organism evidence="5 6">
    <name type="scientific">Xanthomonas graminis pv. poae</name>
    <dbReference type="NCBI Taxonomy" id="227946"/>
    <lineage>
        <taxon>Bacteria</taxon>
        <taxon>Pseudomonadati</taxon>
        <taxon>Pseudomonadota</taxon>
        <taxon>Gammaproteobacteria</taxon>
        <taxon>Lysobacterales</taxon>
        <taxon>Lysobacteraceae</taxon>
        <taxon>Xanthomonas</taxon>
        <taxon>Xanthomonas translucens group</taxon>
        <taxon>Xanthomonas graminis</taxon>
    </lineage>
</organism>
<protein>
    <recommendedName>
        <fullName evidence="4">EamA domain-containing protein</fullName>
    </recommendedName>
</protein>
<keyword evidence="2" id="KW-0413">Isomerase</keyword>
<feature type="transmembrane region" description="Helical" evidence="3">
    <location>
        <begin position="539"/>
        <end position="557"/>
    </location>
</feature>
<dbReference type="GO" id="GO:0016853">
    <property type="term" value="F:isomerase activity"/>
    <property type="evidence" value="ECO:0007669"/>
    <property type="project" value="UniProtKB-KW"/>
</dbReference>
<evidence type="ECO:0000313" key="6">
    <source>
        <dbReference type="Proteomes" id="UP000041247"/>
    </source>
</evidence>
<dbReference type="InterPro" id="IPR037185">
    <property type="entry name" value="EmrE-like"/>
</dbReference>
<evidence type="ECO:0000259" key="4">
    <source>
        <dbReference type="Pfam" id="PF00892"/>
    </source>
</evidence>
<accession>A0A0K3A216</accession>
<evidence type="ECO:0000256" key="2">
    <source>
        <dbReference type="ARBA" id="ARBA00023235"/>
    </source>
</evidence>
<name>A0A0K3A216_9XANT</name>
<dbReference type="SUPFAM" id="SSF103481">
    <property type="entry name" value="Multidrug resistance efflux transporter EmrE"/>
    <property type="match status" value="2"/>
</dbReference>
<feature type="transmembrane region" description="Helical" evidence="3">
    <location>
        <begin position="400"/>
        <end position="418"/>
    </location>
</feature>
<feature type="domain" description="EamA" evidence="4">
    <location>
        <begin position="427"/>
        <end position="556"/>
    </location>
</feature>
<dbReference type="Pfam" id="PF02567">
    <property type="entry name" value="PhzC-PhzF"/>
    <property type="match status" value="1"/>
</dbReference>
<feature type="domain" description="EamA" evidence="4">
    <location>
        <begin position="282"/>
        <end position="410"/>
    </location>
</feature>
<sequence>MPLSVFIVDAFTSVPFKGNPAAVVPLQAWLPDALMQAIAGENNLSETAFFVRDADGVFDIRWFSPLKEIGFCGHAALASAHVIASQRLAPFPLRLRAAAVGELGVERLDDGSFEMRFPNQAPALLASVPQALLDALSIAPQAVYANQQAYIAVYADERQVRALVPDLARMLALAPRDVSVTAPGSSHDFVSRYFWPANGGTEDPVTGSIHAALAPLWAQALAKTQLTALQASARGGTRRRAWVPGRSAPRPCARQRGAVPAWDDRVVSAVAAVAAGATRRALWQLLLAEVLIGSVGVFVHESGQDPVTAVFYRCLFGALFLTVCGLLGGQLRGLWRERTLLRDAVVSGVLLVLNWVALFAGMARSSIGVATMVYHLFPFVMLILAALLQGERTRRSDLGWTLLAFAGVACSADPARLWHTADRGYLLGIALTLLAALLCGASLLMSRRIGRERPLAVVTVQCWVGTLLLAGFSSGSALHPGMHWLWLAGLGVIHSGIVYVLFYSSYRHLHVATIAILAFVYPLVTLLLDYLLYGHRLVPVQWLGLALIVLGTLAVNLKWRWPQRAAGAAARGVVP</sequence>
<evidence type="ECO:0000256" key="1">
    <source>
        <dbReference type="ARBA" id="ARBA00008270"/>
    </source>
</evidence>
<feature type="transmembrane region" description="Helical" evidence="3">
    <location>
        <begin position="456"/>
        <end position="478"/>
    </location>
</feature>
<dbReference type="AlphaFoldDB" id="A0A0K3A216"/>
<dbReference type="Pfam" id="PF00892">
    <property type="entry name" value="EamA"/>
    <property type="match status" value="2"/>
</dbReference>
<dbReference type="PANTHER" id="PTHR13774">
    <property type="entry name" value="PHENAZINE BIOSYNTHESIS PROTEIN"/>
    <property type="match status" value="1"/>
</dbReference>
<reference evidence="5 6" key="1">
    <citation type="submission" date="2015-07" db="EMBL/GenBank/DDBJ databases">
        <authorList>
            <person name="Noorani M."/>
        </authorList>
    </citation>
    <scope>NUCLEOTIDE SEQUENCE [LARGE SCALE GENOMIC DNA]</scope>
    <source>
        <strain evidence="5">LMG728</strain>
    </source>
</reference>
<feature type="transmembrane region" description="Helical" evidence="3">
    <location>
        <begin position="424"/>
        <end position="444"/>
    </location>
</feature>
<keyword evidence="3" id="KW-1133">Transmembrane helix</keyword>
<feature type="transmembrane region" description="Helical" evidence="3">
    <location>
        <begin position="509"/>
        <end position="533"/>
    </location>
</feature>
<keyword evidence="3" id="KW-0472">Membrane</keyword>
<dbReference type="Gene3D" id="1.10.3730.20">
    <property type="match status" value="1"/>
</dbReference>
<dbReference type="PANTHER" id="PTHR13774:SF17">
    <property type="entry name" value="PHENAZINE BIOSYNTHESIS-LIKE DOMAIN-CONTAINING PROTEIN"/>
    <property type="match status" value="1"/>
</dbReference>
<dbReference type="EMBL" id="CXOK01000112">
    <property type="protein sequence ID" value="CTP92136.1"/>
    <property type="molecule type" value="Genomic_DNA"/>
</dbReference>
<dbReference type="GO" id="GO:0016020">
    <property type="term" value="C:membrane"/>
    <property type="evidence" value="ECO:0007669"/>
    <property type="project" value="InterPro"/>
</dbReference>
<comment type="similarity">
    <text evidence="1">Belongs to the PhzF family.</text>
</comment>
<dbReference type="Gene3D" id="3.10.310.10">
    <property type="entry name" value="Diaminopimelate Epimerase, Chain A, domain 1"/>
    <property type="match status" value="2"/>
</dbReference>
<evidence type="ECO:0000313" key="5">
    <source>
        <dbReference type="EMBL" id="CTP92136.1"/>
    </source>
</evidence>
<dbReference type="InterPro" id="IPR003719">
    <property type="entry name" value="Phenazine_PhzF-like"/>
</dbReference>
<gene>
    <name evidence="5" type="ORF">XTPLMG728_3137</name>
</gene>
<feature type="transmembrane region" description="Helical" evidence="3">
    <location>
        <begin position="484"/>
        <end position="502"/>
    </location>
</feature>
<evidence type="ECO:0000256" key="3">
    <source>
        <dbReference type="SAM" id="Phobius"/>
    </source>
</evidence>
<proteinExistence type="inferred from homology"/>
<dbReference type="InterPro" id="IPR000620">
    <property type="entry name" value="EamA_dom"/>
</dbReference>
<feature type="transmembrane region" description="Helical" evidence="3">
    <location>
        <begin position="340"/>
        <end position="361"/>
    </location>
</feature>
<feature type="transmembrane region" description="Helical" evidence="3">
    <location>
        <begin position="367"/>
        <end position="388"/>
    </location>
</feature>
<dbReference type="NCBIfam" id="TIGR00654">
    <property type="entry name" value="PhzF_family"/>
    <property type="match status" value="1"/>
</dbReference>
<dbReference type="SUPFAM" id="SSF54506">
    <property type="entry name" value="Diaminopimelate epimerase-like"/>
    <property type="match status" value="1"/>
</dbReference>